<dbReference type="InterPro" id="IPR014710">
    <property type="entry name" value="RmlC-like_jellyroll"/>
</dbReference>
<evidence type="ECO:0000313" key="3">
    <source>
        <dbReference type="EMBL" id="HDX31246.1"/>
    </source>
</evidence>
<dbReference type="GO" id="GO:0046872">
    <property type="term" value="F:metal ion binding"/>
    <property type="evidence" value="ECO:0007669"/>
    <property type="project" value="UniProtKB-KW"/>
</dbReference>
<keyword evidence="1" id="KW-0479">Metal-binding</keyword>
<organism evidence="3">
    <name type="scientific">Caldilinea aerophila</name>
    <dbReference type="NCBI Taxonomy" id="133453"/>
    <lineage>
        <taxon>Bacteria</taxon>
        <taxon>Bacillati</taxon>
        <taxon>Chloroflexota</taxon>
        <taxon>Caldilineae</taxon>
        <taxon>Caldilineales</taxon>
        <taxon>Caldilineaceae</taxon>
        <taxon>Caldilinea</taxon>
    </lineage>
</organism>
<evidence type="ECO:0008006" key="4">
    <source>
        <dbReference type="Google" id="ProtNLM"/>
    </source>
</evidence>
<comment type="caution">
    <text evidence="3">The sequence shown here is derived from an EMBL/GenBank/DDBJ whole genome shotgun (WGS) entry which is preliminary data.</text>
</comment>
<evidence type="ECO:0000256" key="1">
    <source>
        <dbReference type="ARBA" id="ARBA00022723"/>
    </source>
</evidence>
<reference evidence="3" key="1">
    <citation type="journal article" date="2020" name="mSystems">
        <title>Genome- and Community-Level Interaction Insights into Carbon Utilization and Element Cycling Functions of Hydrothermarchaeota in Hydrothermal Sediment.</title>
        <authorList>
            <person name="Zhou Z."/>
            <person name="Liu Y."/>
            <person name="Xu W."/>
            <person name="Pan J."/>
            <person name="Luo Z.H."/>
            <person name="Li M."/>
        </authorList>
    </citation>
    <scope>NUCLEOTIDE SEQUENCE [LARGE SCALE GENOMIC DNA]</scope>
    <source>
        <strain evidence="3">SpSt-289</strain>
    </source>
</reference>
<dbReference type="Gene3D" id="2.60.120.10">
    <property type="entry name" value="Jelly Rolls"/>
    <property type="match status" value="1"/>
</dbReference>
<dbReference type="AlphaFoldDB" id="A0A7C1JJP8"/>
<dbReference type="InterPro" id="IPR011051">
    <property type="entry name" value="RmlC_Cupin_sf"/>
</dbReference>
<keyword evidence="2" id="KW-0862">Zinc</keyword>
<evidence type="ECO:0000256" key="2">
    <source>
        <dbReference type="ARBA" id="ARBA00022833"/>
    </source>
</evidence>
<dbReference type="EMBL" id="DSMG01000077">
    <property type="protein sequence ID" value="HDX31246.1"/>
    <property type="molecule type" value="Genomic_DNA"/>
</dbReference>
<gene>
    <name evidence="3" type="ORF">ENQ20_07090</name>
</gene>
<dbReference type="CDD" id="cd07010">
    <property type="entry name" value="cupin_PMI_type_I_N_bac"/>
    <property type="match status" value="1"/>
</dbReference>
<accession>A0A7C1JJP8</accession>
<sequence length="605" mass="68689">MTLPNPWRKTTQYLMPAHVSAVGREQVAGQYDVYPSHDLGHGQIEFGFETLAQRLADAGQVIIDGYPGVFWEDFQERLEAALRGMGVRTQWIDIKNAMKPPEAIDALIAPFLGGDDPLFGFRFAGRLEDFFDAAALHQLCADPHADLNIVYGCGAALSGWKGVLVYVDVPKNEIQFRQRARSITCLGAAEPLDPKPAYKRSYFVDWVAANRHKLALYGRIDWIVDGQRPDAITFARGDVLRRGLDLLASNVFRVRPWFEPGPWGGQWIRRRMPQLAQDVPNYAWSFELIVPENGLVFESDGWLLEVSFDFLMYRNPHDITGESATAFGYEFPIRFDFLDTFEGGNLSVQCHPRPDYIRRHFGETFTQDETYYILDCTPGARCYLGFQDDIDPAVFRAALEHSYRHAVPVDVDRFVQSHPVHKHDLLLIPNGTIHCSGVNNLVLEISATPYIFTFKMYDWMRLDLDGRPRPLNIERAFENLYFDRKGVRVQAELIARPCEAASGPGWKLIHLPTHPHHFYDVHRYHLQGPVEVRTEGSCHVLSLVEGRSVLVETASGTQRRFHYAETFVVPAAAGAYRLINEEGGEIQVVKAFVKPRSRWVEGVVA</sequence>
<dbReference type="InterPro" id="IPR051804">
    <property type="entry name" value="Carb_Metab_Reg_Kinase/Isom"/>
</dbReference>
<dbReference type="PANTHER" id="PTHR42742:SF3">
    <property type="entry name" value="FRUCTOKINASE"/>
    <property type="match status" value="1"/>
</dbReference>
<dbReference type="SUPFAM" id="SSF51182">
    <property type="entry name" value="RmlC-like cupins"/>
    <property type="match status" value="1"/>
</dbReference>
<name>A0A7C1JJP8_9CHLR</name>
<protein>
    <recommendedName>
        <fullName evidence="4">Mannose-6-phosphate isomerase</fullName>
    </recommendedName>
</protein>
<proteinExistence type="predicted"/>
<dbReference type="PANTHER" id="PTHR42742">
    <property type="entry name" value="TRANSCRIPTIONAL REPRESSOR MPRA"/>
    <property type="match status" value="1"/>
</dbReference>